<dbReference type="GO" id="GO:0050797">
    <property type="term" value="F:thymidylate synthase (FAD) activity"/>
    <property type="evidence" value="ECO:0007669"/>
    <property type="project" value="InterPro"/>
</dbReference>
<organism evidence="1">
    <name type="scientific">marine sediment metagenome</name>
    <dbReference type="NCBI Taxonomy" id="412755"/>
    <lineage>
        <taxon>unclassified sequences</taxon>
        <taxon>metagenomes</taxon>
        <taxon>ecological metagenomes</taxon>
    </lineage>
</organism>
<evidence type="ECO:0000313" key="1">
    <source>
        <dbReference type="EMBL" id="KKM74297.1"/>
    </source>
</evidence>
<dbReference type="PROSITE" id="PS51331">
    <property type="entry name" value="THYX"/>
    <property type="match status" value="1"/>
</dbReference>
<dbReference type="GO" id="GO:0006231">
    <property type="term" value="P:dTMP biosynthetic process"/>
    <property type="evidence" value="ECO:0007669"/>
    <property type="project" value="InterPro"/>
</dbReference>
<sequence length="64" mass="7492">TETKMLITCNGRAARHFCEMRAHPAADLEIRKLAIQMFNLLSENYPLITKYQKYDLLIKNFTSD</sequence>
<name>A0A0F9MYH8_9ZZZZ</name>
<accession>A0A0F9MYH8</accession>
<dbReference type="Gene3D" id="3.30.1360.170">
    <property type="match status" value="1"/>
</dbReference>
<dbReference type="Pfam" id="PF02511">
    <property type="entry name" value="Thy1"/>
    <property type="match status" value="1"/>
</dbReference>
<dbReference type="AlphaFoldDB" id="A0A0F9MYH8"/>
<proteinExistence type="predicted"/>
<feature type="non-terminal residue" evidence="1">
    <location>
        <position position="1"/>
    </location>
</feature>
<dbReference type="SUPFAM" id="SSF69796">
    <property type="entry name" value="Thymidylate synthase-complementing protein Thy1"/>
    <property type="match status" value="1"/>
</dbReference>
<comment type="caution">
    <text evidence="1">The sequence shown here is derived from an EMBL/GenBank/DDBJ whole genome shotgun (WGS) entry which is preliminary data.</text>
</comment>
<dbReference type="GO" id="GO:0050660">
    <property type="term" value="F:flavin adenine dinucleotide binding"/>
    <property type="evidence" value="ECO:0007669"/>
    <property type="project" value="InterPro"/>
</dbReference>
<reference evidence="1" key="1">
    <citation type="journal article" date="2015" name="Nature">
        <title>Complex archaea that bridge the gap between prokaryotes and eukaryotes.</title>
        <authorList>
            <person name="Spang A."/>
            <person name="Saw J.H."/>
            <person name="Jorgensen S.L."/>
            <person name="Zaremba-Niedzwiedzka K."/>
            <person name="Martijn J."/>
            <person name="Lind A.E."/>
            <person name="van Eijk R."/>
            <person name="Schleper C."/>
            <person name="Guy L."/>
            <person name="Ettema T.J."/>
        </authorList>
    </citation>
    <scope>NUCLEOTIDE SEQUENCE</scope>
</reference>
<protein>
    <submittedName>
        <fullName evidence="1">Uncharacterized protein</fullName>
    </submittedName>
</protein>
<gene>
    <name evidence="1" type="ORF">LCGC14_1401800</name>
</gene>
<dbReference type="InterPro" id="IPR003669">
    <property type="entry name" value="Thymidylate_synthase_ThyX"/>
</dbReference>
<dbReference type="EMBL" id="LAZR01009163">
    <property type="protein sequence ID" value="KKM74297.1"/>
    <property type="molecule type" value="Genomic_DNA"/>
</dbReference>
<dbReference type="InterPro" id="IPR036098">
    <property type="entry name" value="Thymidylate_synthase_ThyX_sf"/>
</dbReference>